<keyword evidence="4" id="KW-0843">Virulence</keyword>
<reference evidence="6 7" key="1">
    <citation type="submission" date="2020-12" db="EMBL/GenBank/DDBJ databases">
        <title>FDA dAtabase for Regulatory Grade micrObial Sequences (FDA-ARGOS): Supporting development and validation of Infectious Disease Dx tests.</title>
        <authorList>
            <person name="Sproer C."/>
            <person name="Gronow S."/>
            <person name="Severitt S."/>
            <person name="Schroder I."/>
            <person name="Tallon L."/>
            <person name="Sadzewicz L."/>
            <person name="Zhao X."/>
            <person name="Boylan J."/>
            <person name="Ott S."/>
            <person name="Bowen H."/>
            <person name="Vavikolanu K."/>
            <person name="Mehta A."/>
            <person name="Aluvathingal J."/>
            <person name="Nadendla S."/>
            <person name="Lowell S."/>
            <person name="Myers T."/>
            <person name="Yan Y."/>
            <person name="Sichtig H."/>
        </authorList>
    </citation>
    <scope>NUCLEOTIDE SEQUENCE [LARGE SCALE GENOMIC DNA]</scope>
    <source>
        <strain evidence="6 7">FDAARGOS_869</strain>
    </source>
</reference>
<feature type="domain" description="VENN motif-containing" evidence="5">
    <location>
        <begin position="86"/>
        <end position="133"/>
    </location>
</feature>
<keyword evidence="2" id="KW-0800">Toxin</keyword>
<keyword evidence="3" id="KW-1266">Target cell cytoplasm</keyword>
<dbReference type="InterPro" id="IPR006914">
    <property type="entry name" value="VENN_dom"/>
</dbReference>
<dbReference type="Proteomes" id="UP000594834">
    <property type="component" value="Chromosome"/>
</dbReference>
<sequence>MYAPNSNGILGDTVRAASPELAYRIGQEFKAQDQEGSAQHLLAHAILGATVSYATGNNITTGALSGAGSEVAAPALANYLYGTKDPKELTQEQKDTITSIITLGTASIAYGAMGDVSVAVNASEVGKGAVENNTVYINKGKAIEADQNKANEMTKDIISDRNAGWRFLRSKRQADLLYQLNTSKDLEVQVDVNDLGELKITGDLWKTLPDGRQTIIVRPTTYNVWAVTGSLTLVRRTDGTYGVFNDTYDFEMHNSGILAIPRNIETVVGSPRCAATSECTGYQIKFNGNFDKNKIKNLKDLQ</sequence>
<evidence type="ECO:0000313" key="7">
    <source>
        <dbReference type="Proteomes" id="UP000594834"/>
    </source>
</evidence>
<evidence type="ECO:0000256" key="2">
    <source>
        <dbReference type="ARBA" id="ARBA00022656"/>
    </source>
</evidence>
<accession>A0A7T3BZR7</accession>
<evidence type="ECO:0000256" key="3">
    <source>
        <dbReference type="ARBA" id="ARBA00022913"/>
    </source>
</evidence>
<comment type="subcellular location">
    <subcellularLocation>
        <location evidence="1">Target cell</location>
        <location evidence="1">Target cell cytoplasm</location>
    </subcellularLocation>
</comment>
<dbReference type="Pfam" id="PF04829">
    <property type="entry name" value="PT-VENN"/>
    <property type="match status" value="1"/>
</dbReference>
<organism evidence="6 7">
    <name type="scientific">Moraxella nonliquefaciens</name>
    <dbReference type="NCBI Taxonomy" id="478"/>
    <lineage>
        <taxon>Bacteria</taxon>
        <taxon>Pseudomonadati</taxon>
        <taxon>Pseudomonadota</taxon>
        <taxon>Gammaproteobacteria</taxon>
        <taxon>Moraxellales</taxon>
        <taxon>Moraxellaceae</taxon>
        <taxon>Moraxella</taxon>
    </lineage>
</organism>
<keyword evidence="7" id="KW-1185">Reference proteome</keyword>
<dbReference type="EMBL" id="CP065728">
    <property type="protein sequence ID" value="QPT44910.1"/>
    <property type="molecule type" value="Genomic_DNA"/>
</dbReference>
<protein>
    <submittedName>
        <fullName evidence="6">VENN motif pre-toxin domain-containing protein</fullName>
    </submittedName>
</protein>
<name>A0A7T3BZR7_MORNO</name>
<proteinExistence type="predicted"/>
<evidence type="ECO:0000259" key="5">
    <source>
        <dbReference type="Pfam" id="PF04829"/>
    </source>
</evidence>
<evidence type="ECO:0000256" key="1">
    <source>
        <dbReference type="ARBA" id="ARBA00004219"/>
    </source>
</evidence>
<dbReference type="RefSeq" id="WP_197940285.1">
    <property type="nucleotide sequence ID" value="NZ_CP065728.1"/>
</dbReference>
<evidence type="ECO:0000256" key="4">
    <source>
        <dbReference type="ARBA" id="ARBA00023026"/>
    </source>
</evidence>
<evidence type="ECO:0000313" key="6">
    <source>
        <dbReference type="EMBL" id="QPT44910.1"/>
    </source>
</evidence>
<gene>
    <name evidence="6" type="ORF">I6G26_02415</name>
</gene>